<feature type="transmembrane region" description="Helical" evidence="1">
    <location>
        <begin position="186"/>
        <end position="209"/>
    </location>
</feature>
<keyword evidence="3" id="KW-1185">Reference proteome</keyword>
<reference evidence="2" key="2">
    <citation type="submission" date="2022-02" db="EMBL/GenBank/DDBJ databases">
        <authorList>
            <person name="Elcheninov A.G."/>
            <person name="Sorokin D.Y."/>
            <person name="Kublanov I.V."/>
        </authorList>
    </citation>
    <scope>NUCLEOTIDE SEQUENCE</scope>
    <source>
        <strain evidence="2">AArc-St2</strain>
    </source>
</reference>
<protein>
    <submittedName>
        <fullName evidence="2">Uncharacterized protein</fullName>
    </submittedName>
</protein>
<organism evidence="2 3">
    <name type="scientific">Natronocalculus amylovorans</name>
    <dbReference type="NCBI Taxonomy" id="2917812"/>
    <lineage>
        <taxon>Archaea</taxon>
        <taxon>Methanobacteriati</taxon>
        <taxon>Methanobacteriota</taxon>
        <taxon>Stenosarchaea group</taxon>
        <taxon>Halobacteria</taxon>
        <taxon>Halobacteriales</taxon>
        <taxon>Haloferacaceae</taxon>
        <taxon>Natronocalculus</taxon>
    </lineage>
</organism>
<dbReference type="EMBL" id="JAKRVX010000007">
    <property type="protein sequence ID" value="MCL9818064.1"/>
    <property type="molecule type" value="Genomic_DNA"/>
</dbReference>
<dbReference type="RefSeq" id="WP_250585507.1">
    <property type="nucleotide sequence ID" value="NZ_JAKRVX010000007.1"/>
</dbReference>
<dbReference type="Proteomes" id="UP001203207">
    <property type="component" value="Unassembled WGS sequence"/>
</dbReference>
<evidence type="ECO:0000313" key="3">
    <source>
        <dbReference type="Proteomes" id="UP001203207"/>
    </source>
</evidence>
<feature type="transmembrane region" description="Helical" evidence="1">
    <location>
        <begin position="47"/>
        <end position="66"/>
    </location>
</feature>
<evidence type="ECO:0000313" key="2">
    <source>
        <dbReference type="EMBL" id="MCL9818064.1"/>
    </source>
</evidence>
<proteinExistence type="predicted"/>
<feature type="transmembrane region" description="Helical" evidence="1">
    <location>
        <begin position="78"/>
        <end position="97"/>
    </location>
</feature>
<feature type="transmembrane region" description="Helical" evidence="1">
    <location>
        <begin position="157"/>
        <end position="180"/>
    </location>
</feature>
<gene>
    <name evidence="2" type="ORF">AArcSt2_14065</name>
</gene>
<dbReference type="InterPro" id="IPR055968">
    <property type="entry name" value="DUF7546"/>
</dbReference>
<accession>A0AAE3FZA3</accession>
<feature type="transmembrane region" description="Helical" evidence="1">
    <location>
        <begin position="117"/>
        <end position="145"/>
    </location>
</feature>
<sequence>MNVRSELKQQSPTTHAAIAGIAVVAVQVAAIVAYIRIQQPVITEYRSIAYPFIWITAGVGTAVWIGQVFAGRPRRFRGAIVAIPYVLVLFWLSGIIGGPTGTETFLVQNAMPGWGPIVVYSGSLMSISLVPFKFVGYLTLGYVVYVVAASTAQSVRAAAIGLASCVSCTAPLLLAVAGIFGGNTTAMVATAGYDIATIIFVGTLALLAIAAKRSTHEQPDVCPVRY</sequence>
<dbReference type="Pfam" id="PF24412">
    <property type="entry name" value="DUF7546"/>
    <property type="match status" value="1"/>
</dbReference>
<comment type="caution">
    <text evidence="2">The sequence shown here is derived from an EMBL/GenBank/DDBJ whole genome shotgun (WGS) entry which is preliminary data.</text>
</comment>
<keyword evidence="1" id="KW-0472">Membrane</keyword>
<feature type="transmembrane region" description="Helical" evidence="1">
    <location>
        <begin position="12"/>
        <end position="35"/>
    </location>
</feature>
<name>A0AAE3FZA3_9EURY</name>
<evidence type="ECO:0000256" key="1">
    <source>
        <dbReference type="SAM" id="Phobius"/>
    </source>
</evidence>
<dbReference type="AlphaFoldDB" id="A0AAE3FZA3"/>
<reference evidence="2" key="1">
    <citation type="journal article" date="2022" name="Syst. Appl. Microbiol.">
        <title>Natronocalculus amylovorans gen. nov., sp. nov., and Natranaeroarchaeum aerophilus sp. nov., dominant culturable amylolytic natronoarchaea from hypersaline soda lakes in southwestern Siberia.</title>
        <authorList>
            <person name="Sorokin D.Y."/>
            <person name="Elcheninov A.G."/>
            <person name="Khizhniak T.V."/>
            <person name="Koenen M."/>
            <person name="Bale N.J."/>
            <person name="Damste J.S.S."/>
            <person name="Kublanov I.V."/>
        </authorList>
    </citation>
    <scope>NUCLEOTIDE SEQUENCE</scope>
    <source>
        <strain evidence="2">AArc-St2</strain>
    </source>
</reference>
<keyword evidence="1" id="KW-1133">Transmembrane helix</keyword>
<keyword evidence="1" id="KW-0812">Transmembrane</keyword>